<evidence type="ECO:0000313" key="1">
    <source>
        <dbReference type="EMBL" id="ONH31700.1"/>
    </source>
</evidence>
<evidence type="ECO:0000313" key="2">
    <source>
        <dbReference type="Proteomes" id="UP000188929"/>
    </source>
</evidence>
<dbReference type="Proteomes" id="UP000188929">
    <property type="component" value="Unassembled WGS sequence"/>
</dbReference>
<dbReference type="RefSeq" id="WP_076815264.1">
    <property type="nucleotide sequence ID" value="NZ_MOMC01000015.1"/>
</dbReference>
<dbReference type="OrthoDB" id="9803319at2"/>
<sequence>MKFAVDLTQCENHGQCAFAAPRLFALDDEGQLSYRHEADEEFTSAELTGDDEDAVASAADMCPMQAIRLVG</sequence>
<protein>
    <recommendedName>
        <fullName evidence="3">Ferredoxin</fullName>
    </recommendedName>
</protein>
<dbReference type="EMBL" id="MOMC01000015">
    <property type="protein sequence ID" value="ONH31700.1"/>
    <property type="molecule type" value="Genomic_DNA"/>
</dbReference>
<accession>A0A1V2IFB5</accession>
<keyword evidence="2" id="KW-1185">Reference proteome</keyword>
<organism evidence="1 2">
    <name type="scientific">Pseudofrankia asymbiotica</name>
    <dbReference type="NCBI Taxonomy" id="1834516"/>
    <lineage>
        <taxon>Bacteria</taxon>
        <taxon>Bacillati</taxon>
        <taxon>Actinomycetota</taxon>
        <taxon>Actinomycetes</taxon>
        <taxon>Frankiales</taxon>
        <taxon>Frankiaceae</taxon>
        <taxon>Pseudofrankia</taxon>
    </lineage>
</organism>
<dbReference type="AlphaFoldDB" id="A0A1V2IFB5"/>
<dbReference type="Gene3D" id="3.30.70.20">
    <property type="match status" value="1"/>
</dbReference>
<dbReference type="Pfam" id="PF13459">
    <property type="entry name" value="Fer4_15"/>
    <property type="match status" value="1"/>
</dbReference>
<comment type="caution">
    <text evidence="1">The sequence shown here is derived from an EMBL/GenBank/DDBJ whole genome shotgun (WGS) entry which is preliminary data.</text>
</comment>
<dbReference type="STRING" id="1834516.BL253_08535"/>
<dbReference type="SUPFAM" id="SSF54862">
    <property type="entry name" value="4Fe-4S ferredoxins"/>
    <property type="match status" value="1"/>
</dbReference>
<gene>
    <name evidence="1" type="ORF">BL253_08535</name>
</gene>
<evidence type="ECO:0008006" key="3">
    <source>
        <dbReference type="Google" id="ProtNLM"/>
    </source>
</evidence>
<name>A0A1V2IFB5_9ACTN</name>
<reference evidence="2" key="1">
    <citation type="submission" date="2016-10" db="EMBL/GenBank/DDBJ databases">
        <title>Frankia sp. NRRL B-16386 Genome sequencing.</title>
        <authorList>
            <person name="Ghodhbane-Gtari F."/>
            <person name="Swanson E."/>
            <person name="Gueddou A."/>
            <person name="Hezbri K."/>
            <person name="Ktari K."/>
            <person name="Nouioui I."/>
            <person name="Morris K."/>
            <person name="Simpson S."/>
            <person name="Abebe-Akele F."/>
            <person name="Thomas K."/>
            <person name="Gtari M."/>
            <person name="Tisa L.S."/>
        </authorList>
    </citation>
    <scope>NUCLEOTIDE SEQUENCE [LARGE SCALE GENOMIC DNA]</scope>
    <source>
        <strain evidence="2">NRRL B-16386</strain>
    </source>
</reference>
<proteinExistence type="predicted"/>